<evidence type="ECO:0000313" key="4">
    <source>
        <dbReference type="Proteomes" id="UP000636709"/>
    </source>
</evidence>
<sequence>MSTSERLAWQILQIDKVTIDASLSRGTRRLDPGELVLPQGTLPAELELSSPAHAYTLPRRTPGRPVGLLPLGMVEAPARHPATVARVHHTGARRSLRLALLFWRPDNYACTRMPRATLLHLLLGDMRSRFSHSRTCRPPGTFLDTRRTARAPMHPCCVPVGAHFTPPRCAWGSWPFSGKMASGQESREELDRKAKEGETVVPGGTGGKSLQAQEHLAEGTRGGQTRSEQLGHEGYQEMGSKGGQTRSEQLGHEGYQELGRKGGQTRSEQLGHEGYSEMGHKGGETRREQLGHEGYSEMGRKGGLSTMEESGGERAAREGIEIDESKFRTKS</sequence>
<protein>
    <submittedName>
        <fullName evidence="3">Uncharacterized protein</fullName>
    </submittedName>
</protein>
<feature type="compositionally biased region" description="Basic and acidic residues" evidence="2">
    <location>
        <begin position="185"/>
        <end position="198"/>
    </location>
</feature>
<evidence type="ECO:0000256" key="2">
    <source>
        <dbReference type="SAM" id="MobiDB-lite"/>
    </source>
</evidence>
<dbReference type="Proteomes" id="UP000636709">
    <property type="component" value="Unassembled WGS sequence"/>
</dbReference>
<evidence type="ECO:0000313" key="3">
    <source>
        <dbReference type="EMBL" id="KAF8720066.1"/>
    </source>
</evidence>
<proteinExistence type="inferred from homology"/>
<dbReference type="InterPro" id="IPR038956">
    <property type="entry name" value="LEA_5"/>
</dbReference>
<name>A0A835EX79_9POAL</name>
<dbReference type="AlphaFoldDB" id="A0A835EX79"/>
<accession>A0A835EX79</accession>
<comment type="caution">
    <text evidence="3">The sequence shown here is derived from an EMBL/GenBank/DDBJ whole genome shotgun (WGS) entry which is preliminary data.</text>
</comment>
<feature type="region of interest" description="Disordered" evidence="2">
    <location>
        <begin position="180"/>
        <end position="227"/>
    </location>
</feature>
<reference evidence="3" key="1">
    <citation type="submission" date="2020-07" db="EMBL/GenBank/DDBJ databases">
        <title>Genome sequence and genetic diversity analysis of an under-domesticated orphan crop, white fonio (Digitaria exilis).</title>
        <authorList>
            <person name="Bennetzen J.L."/>
            <person name="Chen S."/>
            <person name="Ma X."/>
            <person name="Wang X."/>
            <person name="Yssel A.E.J."/>
            <person name="Chaluvadi S.R."/>
            <person name="Johnson M."/>
            <person name="Gangashetty P."/>
            <person name="Hamidou F."/>
            <person name="Sanogo M.D."/>
            <person name="Zwaenepoel A."/>
            <person name="Wallace J."/>
            <person name="Van De Peer Y."/>
            <person name="Van Deynze A."/>
        </authorList>
    </citation>
    <scope>NUCLEOTIDE SEQUENCE</scope>
    <source>
        <tissue evidence="3">Leaves</tissue>
    </source>
</reference>
<feature type="compositionally biased region" description="Basic and acidic residues" evidence="2">
    <location>
        <begin position="311"/>
        <end position="331"/>
    </location>
</feature>
<dbReference type="InterPro" id="IPR022377">
    <property type="entry name" value="Sm_Hydphi_plant_seed_CS"/>
</dbReference>
<gene>
    <name evidence="3" type="ORF">HU200_024839</name>
</gene>
<evidence type="ECO:0000256" key="1">
    <source>
        <dbReference type="ARBA" id="ARBA00006863"/>
    </source>
</evidence>
<feature type="compositionally biased region" description="Basic and acidic residues" evidence="2">
    <location>
        <begin position="269"/>
        <end position="300"/>
    </location>
</feature>
<dbReference type="GO" id="GO:0009737">
    <property type="term" value="P:response to abscisic acid"/>
    <property type="evidence" value="ECO:0007669"/>
    <property type="project" value="TreeGrafter"/>
</dbReference>
<dbReference type="EMBL" id="JACEFO010001700">
    <property type="protein sequence ID" value="KAF8720066.1"/>
    <property type="molecule type" value="Genomic_DNA"/>
</dbReference>
<dbReference type="PANTHER" id="PTHR34671">
    <property type="entry name" value="EM-LIKE PROTEIN GEA1"/>
    <property type="match status" value="1"/>
</dbReference>
<dbReference type="GO" id="GO:0005829">
    <property type="term" value="C:cytosol"/>
    <property type="evidence" value="ECO:0007669"/>
    <property type="project" value="TreeGrafter"/>
</dbReference>
<feature type="region of interest" description="Disordered" evidence="2">
    <location>
        <begin position="257"/>
        <end position="331"/>
    </location>
</feature>
<organism evidence="3 4">
    <name type="scientific">Digitaria exilis</name>
    <dbReference type="NCBI Taxonomy" id="1010633"/>
    <lineage>
        <taxon>Eukaryota</taxon>
        <taxon>Viridiplantae</taxon>
        <taxon>Streptophyta</taxon>
        <taxon>Embryophyta</taxon>
        <taxon>Tracheophyta</taxon>
        <taxon>Spermatophyta</taxon>
        <taxon>Magnoliopsida</taxon>
        <taxon>Liliopsida</taxon>
        <taxon>Poales</taxon>
        <taxon>Poaceae</taxon>
        <taxon>PACMAD clade</taxon>
        <taxon>Panicoideae</taxon>
        <taxon>Panicodae</taxon>
        <taxon>Paniceae</taxon>
        <taxon>Anthephorinae</taxon>
        <taxon>Digitaria</taxon>
    </lineage>
</organism>
<dbReference type="PROSITE" id="PS00431">
    <property type="entry name" value="SMALL_HYDR_PLANT_SEED"/>
    <property type="match status" value="1"/>
</dbReference>
<dbReference type="OrthoDB" id="540492at2759"/>
<dbReference type="Pfam" id="PF00477">
    <property type="entry name" value="LEA_5"/>
    <property type="match status" value="1"/>
</dbReference>
<dbReference type="InterPro" id="IPR000389">
    <property type="entry name" value="Small_hydrophilic_seed_prot"/>
</dbReference>
<dbReference type="PANTHER" id="PTHR34671:SF19">
    <property type="entry name" value="EMBRYONIC ABUNDANT PROTEIN 1"/>
    <property type="match status" value="1"/>
</dbReference>
<comment type="similarity">
    <text evidence="1">Belongs to the small hydrophilic plant seed protein family.</text>
</comment>
<keyword evidence="4" id="KW-1185">Reference proteome</keyword>